<dbReference type="RefSeq" id="WP_130515642.1">
    <property type="nucleotide sequence ID" value="NZ_SHMA01000001.1"/>
</dbReference>
<dbReference type="InterPro" id="IPR009367">
    <property type="entry name" value="Elm1-like"/>
</dbReference>
<comment type="caution">
    <text evidence="1">The sequence shown here is derived from an EMBL/GenBank/DDBJ whole genome shotgun (WGS) entry which is preliminary data.</text>
</comment>
<evidence type="ECO:0000313" key="2">
    <source>
        <dbReference type="Proteomes" id="UP000291286"/>
    </source>
</evidence>
<dbReference type="Pfam" id="PF06258">
    <property type="entry name" value="Mito_fiss_Elm1"/>
    <property type="match status" value="1"/>
</dbReference>
<reference evidence="1 2" key="1">
    <citation type="submission" date="2019-02" db="EMBL/GenBank/DDBJ databases">
        <title>WGS of Pseudoxanthomonas species novum from clinical isolates.</title>
        <authorList>
            <person name="Bernier A.-M."/>
            <person name="Bernard K."/>
            <person name="Vachon A."/>
        </authorList>
    </citation>
    <scope>NUCLEOTIDE SEQUENCE [LARGE SCALE GENOMIC DNA]</scope>
    <source>
        <strain evidence="1 2">NML171202</strain>
    </source>
</reference>
<accession>A0A4Q8LQV7</accession>
<proteinExistence type="predicted"/>
<sequence>MTPARTWTLTNGHAGNVRQAEALARALHLTAQAWTLQPRAPWKTLAPRRLPGADQAFGPGFAQALAAPPRLAIGCGRQAALATRLLRARGAQAVQILDPRLAPRHWDLVIAPEHDGLRAANVLTLLGSLHPVDDAWLAQARADFPALGALPGPRTALLVGGPSAHARLEAEDLATITAALDAALRAHGGTVMATVSRRTPPALVEALRRHYGGTPHLVWTGAQDGPNPYPGLLALADRIVCTADSVNMLSEACATSAPVFVHAPQRVRGRPAQFIAALQARGRIAALDAGLAPFAVTPLRETARIAALVRERLGGWDEAGAQ</sequence>
<organism evidence="1 2">
    <name type="scientific">Pseudoxanthomonas winnipegensis</name>
    <dbReference type="NCBI Taxonomy" id="2480810"/>
    <lineage>
        <taxon>Bacteria</taxon>
        <taxon>Pseudomonadati</taxon>
        <taxon>Pseudomonadota</taxon>
        <taxon>Gammaproteobacteria</taxon>
        <taxon>Lysobacterales</taxon>
        <taxon>Lysobacteraceae</taxon>
        <taxon>Pseudoxanthomonas</taxon>
    </lineage>
</organism>
<dbReference type="Proteomes" id="UP000291286">
    <property type="component" value="Unassembled WGS sequence"/>
</dbReference>
<evidence type="ECO:0000313" key="1">
    <source>
        <dbReference type="EMBL" id="TAA33281.1"/>
    </source>
</evidence>
<dbReference type="EMBL" id="SHMB01000001">
    <property type="protein sequence ID" value="TAA33281.1"/>
    <property type="molecule type" value="Genomic_DNA"/>
</dbReference>
<name>A0A4Q8LQV7_9GAMM</name>
<dbReference type="PANTHER" id="PTHR33986">
    <property type="entry name" value="OS02G0535700 PROTEIN"/>
    <property type="match status" value="1"/>
</dbReference>
<gene>
    <name evidence="1" type="ORF">EA661_03185</name>
</gene>
<dbReference type="PANTHER" id="PTHR33986:SF15">
    <property type="entry name" value="MITOCHONDRIAL FISSION PROTEIN ELM1"/>
    <property type="match status" value="1"/>
</dbReference>
<protein>
    <submittedName>
        <fullName evidence="1">Nucleoside-diphosphate sugar epimerase</fullName>
    </submittedName>
</protein>
<dbReference type="SUPFAM" id="SSF53756">
    <property type="entry name" value="UDP-Glycosyltransferase/glycogen phosphorylase"/>
    <property type="match status" value="1"/>
</dbReference>
<dbReference type="AlphaFoldDB" id="A0A4Q8LQV7"/>